<reference evidence="6" key="1">
    <citation type="submission" date="2016-10" db="EMBL/GenBank/DDBJ databases">
        <authorList>
            <person name="Varghese N."/>
            <person name="Submissions S."/>
        </authorList>
    </citation>
    <scope>NUCLEOTIDE SEQUENCE [LARGE SCALE GENOMIC DNA]</scope>
    <source>
        <strain evidence="6">CGMCC 1.10119</strain>
    </source>
</reference>
<keyword evidence="6" id="KW-1185">Reference proteome</keyword>
<dbReference type="OrthoDB" id="299650at2157"/>
<dbReference type="Proteomes" id="UP000199451">
    <property type="component" value="Unassembled WGS sequence"/>
</dbReference>
<dbReference type="Pfam" id="PF26593">
    <property type="entry name" value="TraC-like"/>
    <property type="match status" value="1"/>
</dbReference>
<name>A0A1G9XAE6_9EURY</name>
<feature type="transmembrane region" description="Helical" evidence="2">
    <location>
        <begin position="30"/>
        <end position="48"/>
    </location>
</feature>
<protein>
    <submittedName>
        <fullName evidence="5">Uncharacterized protein</fullName>
    </submittedName>
</protein>
<dbReference type="RefSeq" id="WP_089698594.1">
    <property type="nucleotide sequence ID" value="NZ_FNHL01000004.1"/>
</dbReference>
<gene>
    <name evidence="5" type="ORF">SAMN04487949_2910</name>
</gene>
<accession>A0A1G9XAE6</accession>
<evidence type="ECO:0000313" key="5">
    <source>
        <dbReference type="EMBL" id="SDM93752.1"/>
    </source>
</evidence>
<evidence type="ECO:0000259" key="4">
    <source>
        <dbReference type="Pfam" id="PF26593"/>
    </source>
</evidence>
<dbReference type="AlphaFoldDB" id="A0A1G9XAE6"/>
<dbReference type="STRING" id="660521.SAMN04487949_2910"/>
<keyword evidence="2" id="KW-1133">Transmembrane helix</keyword>
<feature type="region of interest" description="Disordered" evidence="1">
    <location>
        <begin position="343"/>
        <end position="363"/>
    </location>
</feature>
<organism evidence="5 6">
    <name type="scientific">Halogranum gelatinilyticum</name>
    <dbReference type="NCBI Taxonomy" id="660521"/>
    <lineage>
        <taxon>Archaea</taxon>
        <taxon>Methanobacteriati</taxon>
        <taxon>Methanobacteriota</taxon>
        <taxon>Stenosarchaea group</taxon>
        <taxon>Halobacteria</taxon>
        <taxon>Halobacteriales</taxon>
        <taxon>Haloferacaceae</taxon>
    </lineage>
</organism>
<evidence type="ECO:0000256" key="2">
    <source>
        <dbReference type="SAM" id="Phobius"/>
    </source>
</evidence>
<keyword evidence="2" id="KW-0812">Transmembrane</keyword>
<dbReference type="InterPro" id="IPR058597">
    <property type="entry name" value="PrgI-like_dom"/>
</dbReference>
<evidence type="ECO:0000256" key="1">
    <source>
        <dbReference type="SAM" id="MobiDB-lite"/>
    </source>
</evidence>
<dbReference type="EMBL" id="FNHL01000004">
    <property type="protein sequence ID" value="SDM93752.1"/>
    <property type="molecule type" value="Genomic_DNA"/>
</dbReference>
<proteinExistence type="predicted"/>
<feature type="domain" description="TraC-like" evidence="4">
    <location>
        <begin position="127"/>
        <end position="335"/>
    </location>
</feature>
<dbReference type="Pfam" id="PF26592">
    <property type="entry name" value="PrgI_like"/>
    <property type="match status" value="1"/>
</dbReference>
<keyword evidence="2" id="KW-0472">Membrane</keyword>
<feature type="domain" description="PrgI-like" evidence="3">
    <location>
        <begin position="21"/>
        <end position="94"/>
    </location>
</feature>
<sequence length="363" mass="40779">MDTDDTAAARRIMTELGEESRIPYLNIDEADVGVLIALPVAGLLFAGLVGVESLALPLLVGGAGLASAIIYITPRHLTAPAWLGQVWHYLKRPSLSVHAPPGEPVTPTDDRVPFMTGERTQELTSIERAWSGANAVQRTDGAMEAFVEVTPGNMDFAMSDDWATLQAAGAEFANNEVSWKLKFHATTQSFPVESIVERIDGRLSDEDVGTNPVFETLLEEYREQRPAEMRSRGIQQVRYFIGIEVHPLEVYQRNRREATPAERLTELPVVGVLFTPFVTRREDLTESERRSRMLETLDKRLRAVQSEFIQKASGWSARRLSTVELFTLNWEYWNGVEHRESTPESIVREQPVVGDSTRRDDNE</sequence>
<dbReference type="InterPro" id="IPR058596">
    <property type="entry name" value="TraC-like_dom"/>
</dbReference>
<evidence type="ECO:0000313" key="6">
    <source>
        <dbReference type="Proteomes" id="UP000199451"/>
    </source>
</evidence>
<evidence type="ECO:0000259" key="3">
    <source>
        <dbReference type="Pfam" id="PF26592"/>
    </source>
</evidence>